<evidence type="ECO:0000259" key="4">
    <source>
        <dbReference type="PROSITE" id="PS51034"/>
    </source>
</evidence>
<comment type="function">
    <text evidence="2">Component of the zona pellucida, an extracellular matrix surrounding oocytes which mediates sperm binding, induction of the acrosome reaction and prevents post-fertilization polyspermy. The zona pellucida is composed of 3 to 4 glycoproteins, ZP1, ZP2, ZP3, and ZP4. ZP3 is essential for sperm binding and zona matrix formation.</text>
</comment>
<dbReference type="AlphaFoldDB" id="A0A6G0HV83"/>
<dbReference type="InterPro" id="IPR042235">
    <property type="entry name" value="ZP-C_dom"/>
</dbReference>
<keyword evidence="2" id="KW-0472">Membrane</keyword>
<keyword evidence="5" id="KW-0675">Receptor</keyword>
<dbReference type="InterPro" id="IPR001507">
    <property type="entry name" value="ZP_dom"/>
</dbReference>
<keyword evidence="2" id="KW-0732">Signal</keyword>
<evidence type="ECO:0000256" key="1">
    <source>
        <dbReference type="ARBA" id="ARBA00023157"/>
    </source>
</evidence>
<dbReference type="GO" id="GO:0032190">
    <property type="term" value="F:acrosin binding"/>
    <property type="evidence" value="ECO:0007669"/>
    <property type="project" value="TreeGrafter"/>
</dbReference>
<dbReference type="GO" id="GO:0035804">
    <property type="term" value="F:structural constituent of egg coat"/>
    <property type="evidence" value="ECO:0007669"/>
    <property type="project" value="UniProtKB-UniRule"/>
</dbReference>
<sequence length="415" mass="46055">MLMSYALEWSTVISVEQPQSSGDEYRIIAGLLGLWHQTLDGVIRMDEAVIPIECHYERKYSLSSSSIAPTWIPFMSTQAAVETLEFDLRIMTDDWLYERSSNVFYLGEPISIEASLRIGHHMGLRVFMNSCVATLYPDIYSVPRYVFIENGCLVDSHIPGSRSHFLSRTQDDKLHLVIDAFRFYNEDRGQLYITCHLNAVPVNNAEAPTDGNDYLCGHCQSQNEIDQTRSKPSKTDQFSPRGFGKPDKPETFWRSGLETNKVWEQEATVGPMMVLPAMKKSGPIPDEELPPVLNKISRPLYGSKWRSGVNEKSVDLEKGLLPGPSAPDQVEVQTVAPEENKDVESGTDLTDGDAESEVEAPLEESVVPLKSKDVAVLDTNGTSALSDVGPAAQLDVTTLSNANATDLSHTDDPKR</sequence>
<comment type="PTM">
    <text evidence="2">Proteolytically cleaved before the transmembrane segment to yield the secreted ectodomain incorporated in the zona pellucida.</text>
</comment>
<comment type="similarity">
    <text evidence="2">Belongs to the ZP domain family. ZPC subfamily.</text>
</comment>
<organism evidence="5 6">
    <name type="scientific">Larimichthys crocea</name>
    <name type="common">Large yellow croaker</name>
    <name type="synonym">Pseudosciaena crocea</name>
    <dbReference type="NCBI Taxonomy" id="215358"/>
    <lineage>
        <taxon>Eukaryota</taxon>
        <taxon>Metazoa</taxon>
        <taxon>Chordata</taxon>
        <taxon>Craniata</taxon>
        <taxon>Vertebrata</taxon>
        <taxon>Euteleostomi</taxon>
        <taxon>Actinopterygii</taxon>
        <taxon>Neopterygii</taxon>
        <taxon>Teleostei</taxon>
        <taxon>Neoteleostei</taxon>
        <taxon>Acanthomorphata</taxon>
        <taxon>Eupercaria</taxon>
        <taxon>Sciaenidae</taxon>
        <taxon>Larimichthys</taxon>
    </lineage>
</organism>
<evidence type="ECO:0000256" key="3">
    <source>
        <dbReference type="SAM" id="MobiDB-lite"/>
    </source>
</evidence>
<dbReference type="Proteomes" id="UP000424527">
    <property type="component" value="Unassembled WGS sequence"/>
</dbReference>
<reference evidence="5 6" key="1">
    <citation type="submission" date="2019-07" db="EMBL/GenBank/DDBJ databases">
        <title>Chromosome genome assembly for large yellow croaker.</title>
        <authorList>
            <person name="Xiao S."/>
        </authorList>
    </citation>
    <scope>NUCLEOTIDE SEQUENCE [LARGE SCALE GENOMIC DNA]</scope>
    <source>
        <strain evidence="5">JMULYC20181020</strain>
        <tissue evidence="5">Muscle</tissue>
    </source>
</reference>
<keyword evidence="1 2" id="KW-1015">Disulfide bond</keyword>
<comment type="domain">
    <text evidence="2">The ZP domain is involved in the polymerization of the ZP proteins to form the zona pellucida.</text>
</comment>
<evidence type="ECO:0000256" key="2">
    <source>
        <dbReference type="RuleBase" id="RU367066"/>
    </source>
</evidence>
<dbReference type="InterPro" id="IPR055355">
    <property type="entry name" value="ZP-C"/>
</dbReference>
<dbReference type="GO" id="GO:0007339">
    <property type="term" value="P:binding of sperm to zona pellucida"/>
    <property type="evidence" value="ECO:0007669"/>
    <property type="project" value="UniProtKB-UniRule"/>
</dbReference>
<dbReference type="FunFam" id="2.60.40.4100:FF:000002">
    <property type="entry name" value="Zona pellucida sperm-binding protein 3"/>
    <property type="match status" value="1"/>
</dbReference>
<dbReference type="Gene3D" id="2.60.40.4100">
    <property type="entry name" value="Zona pellucida, ZP-C domain"/>
    <property type="match status" value="1"/>
</dbReference>
<comment type="caution">
    <text evidence="5">The sequence shown here is derived from an EMBL/GenBank/DDBJ whole genome shotgun (WGS) entry which is preliminary data.</text>
</comment>
<gene>
    <name evidence="5" type="ORF">D5F01_LYC18503</name>
</gene>
<proteinExistence type="inferred from homology"/>
<dbReference type="GO" id="GO:0035803">
    <property type="term" value="P:egg coat formation"/>
    <property type="evidence" value="ECO:0007669"/>
    <property type="project" value="UniProtKB-UniRule"/>
</dbReference>
<dbReference type="Pfam" id="PF00100">
    <property type="entry name" value="Zona_pellucida"/>
    <property type="match status" value="1"/>
</dbReference>
<dbReference type="GO" id="GO:0035805">
    <property type="term" value="C:egg coat"/>
    <property type="evidence" value="ECO:0007669"/>
    <property type="project" value="UniProtKB-SubCell"/>
</dbReference>
<keyword evidence="2" id="KW-1003">Cell membrane</keyword>
<keyword evidence="2" id="KW-0272">Extracellular matrix</keyword>
<dbReference type="Gene3D" id="2.60.40.3210">
    <property type="entry name" value="Zona pellucida, ZP-N domain"/>
    <property type="match status" value="1"/>
</dbReference>
<dbReference type="PANTHER" id="PTHR11576:SF2">
    <property type="entry name" value="ZONA PELLUCIDA SPERM-BINDING PROTEIN 3"/>
    <property type="match status" value="1"/>
</dbReference>
<dbReference type="PROSITE" id="PS51034">
    <property type="entry name" value="ZP_2"/>
    <property type="match status" value="1"/>
</dbReference>
<comment type="subcellular location">
    <subcellularLocation>
        <location evidence="2">Zona pellucida</location>
    </subcellularLocation>
    <subcellularLocation>
        <location evidence="2">Cell membrane</location>
        <topology evidence="2">Single-pass type I membrane protein</topology>
    </subcellularLocation>
</comment>
<name>A0A6G0HV83_LARCR</name>
<dbReference type="PANTHER" id="PTHR11576">
    <property type="entry name" value="ZONA PELLUCIDA SPERM-BINDING PROTEIN 3"/>
    <property type="match status" value="1"/>
</dbReference>
<dbReference type="EMBL" id="REGW02000018">
    <property type="protein sequence ID" value="KAE8283104.1"/>
    <property type="molecule type" value="Genomic_DNA"/>
</dbReference>
<evidence type="ECO:0000313" key="6">
    <source>
        <dbReference type="Proteomes" id="UP000424527"/>
    </source>
</evidence>
<feature type="region of interest" description="Disordered" evidence="3">
    <location>
        <begin position="334"/>
        <end position="366"/>
    </location>
</feature>
<dbReference type="GO" id="GO:0005886">
    <property type="term" value="C:plasma membrane"/>
    <property type="evidence" value="ECO:0007669"/>
    <property type="project" value="UniProtKB-SubCell"/>
</dbReference>
<keyword evidence="6" id="KW-1185">Reference proteome</keyword>
<keyword evidence="2" id="KW-0165">Cleavage on pair of basic residues</keyword>
<protein>
    <recommendedName>
        <fullName evidence="2">Zona pellucida sperm-binding protein 3</fullName>
    </recommendedName>
</protein>
<dbReference type="GO" id="GO:2000344">
    <property type="term" value="P:positive regulation of acrosome reaction"/>
    <property type="evidence" value="ECO:0007669"/>
    <property type="project" value="UniProtKB-UniRule"/>
</dbReference>
<feature type="region of interest" description="Disordered" evidence="3">
    <location>
        <begin position="225"/>
        <end position="251"/>
    </location>
</feature>
<keyword evidence="2" id="KW-0964">Secreted</keyword>
<dbReference type="SMART" id="SM00241">
    <property type="entry name" value="ZP"/>
    <property type="match status" value="1"/>
</dbReference>
<feature type="compositionally biased region" description="Acidic residues" evidence="3">
    <location>
        <begin position="350"/>
        <end position="362"/>
    </location>
</feature>
<evidence type="ECO:0000313" key="5">
    <source>
        <dbReference type="EMBL" id="KAE8283104.1"/>
    </source>
</evidence>
<feature type="domain" description="ZP" evidence="4">
    <location>
        <begin position="1"/>
        <end position="223"/>
    </location>
</feature>
<accession>A0A6G0HV83</accession>